<comment type="cofactor">
    <cofactor evidence="1 8">
        <name>heme</name>
        <dbReference type="ChEBI" id="CHEBI:30413"/>
    </cofactor>
</comment>
<dbReference type="EMBL" id="NHTK01005902">
    <property type="protein sequence ID" value="PPQ71743.1"/>
    <property type="molecule type" value="Genomic_DNA"/>
</dbReference>
<dbReference type="PROSITE" id="PS00086">
    <property type="entry name" value="CYTOCHROME_P450"/>
    <property type="match status" value="2"/>
</dbReference>
<dbReference type="InterPro" id="IPR002401">
    <property type="entry name" value="Cyt_P450_E_grp-I"/>
</dbReference>
<evidence type="ECO:0000256" key="8">
    <source>
        <dbReference type="PIRSR" id="PIRSR602401-1"/>
    </source>
</evidence>
<dbReference type="Gene3D" id="1.10.630.10">
    <property type="entry name" value="Cytochrome P450"/>
    <property type="match status" value="2"/>
</dbReference>
<dbReference type="GO" id="GO:0020037">
    <property type="term" value="F:heme binding"/>
    <property type="evidence" value="ECO:0007669"/>
    <property type="project" value="InterPro"/>
</dbReference>
<accession>A0A409VZT8</accession>
<keyword evidence="6 8" id="KW-0408">Iron</keyword>
<evidence type="ECO:0000256" key="2">
    <source>
        <dbReference type="ARBA" id="ARBA00010617"/>
    </source>
</evidence>
<dbReference type="SUPFAM" id="SSF48264">
    <property type="entry name" value="Cytochrome P450"/>
    <property type="match status" value="2"/>
</dbReference>
<keyword evidence="10" id="KW-1185">Reference proteome</keyword>
<keyword evidence="5" id="KW-0560">Oxidoreductase</keyword>
<evidence type="ECO:0000256" key="3">
    <source>
        <dbReference type="ARBA" id="ARBA00022617"/>
    </source>
</evidence>
<dbReference type="OrthoDB" id="1470350at2759"/>
<dbReference type="GO" id="GO:0016705">
    <property type="term" value="F:oxidoreductase activity, acting on paired donors, with incorporation or reduction of molecular oxygen"/>
    <property type="evidence" value="ECO:0007669"/>
    <property type="project" value="InterPro"/>
</dbReference>
<dbReference type="Pfam" id="PF00067">
    <property type="entry name" value="p450"/>
    <property type="match status" value="2"/>
</dbReference>
<dbReference type="Proteomes" id="UP000284842">
    <property type="component" value="Unassembled WGS sequence"/>
</dbReference>
<dbReference type="STRING" id="181874.A0A409VZT8"/>
<organism evidence="9 10">
    <name type="scientific">Panaeolus cyanescens</name>
    <dbReference type="NCBI Taxonomy" id="181874"/>
    <lineage>
        <taxon>Eukaryota</taxon>
        <taxon>Fungi</taxon>
        <taxon>Dikarya</taxon>
        <taxon>Basidiomycota</taxon>
        <taxon>Agaricomycotina</taxon>
        <taxon>Agaricomycetes</taxon>
        <taxon>Agaricomycetidae</taxon>
        <taxon>Agaricales</taxon>
        <taxon>Agaricineae</taxon>
        <taxon>Galeropsidaceae</taxon>
        <taxon>Panaeolus</taxon>
    </lineage>
</organism>
<dbReference type="GO" id="GO:0005506">
    <property type="term" value="F:iron ion binding"/>
    <property type="evidence" value="ECO:0007669"/>
    <property type="project" value="InterPro"/>
</dbReference>
<proteinExistence type="inferred from homology"/>
<keyword evidence="4 8" id="KW-0479">Metal-binding</keyword>
<reference evidence="9 10" key="1">
    <citation type="journal article" date="2018" name="Evol. Lett.">
        <title>Horizontal gene cluster transfer increased hallucinogenic mushroom diversity.</title>
        <authorList>
            <person name="Reynolds H.T."/>
            <person name="Vijayakumar V."/>
            <person name="Gluck-Thaler E."/>
            <person name="Korotkin H.B."/>
            <person name="Matheny P.B."/>
            <person name="Slot J.C."/>
        </authorList>
    </citation>
    <scope>NUCLEOTIDE SEQUENCE [LARGE SCALE GENOMIC DNA]</scope>
    <source>
        <strain evidence="9 10">2629</strain>
    </source>
</reference>
<evidence type="ECO:0000256" key="5">
    <source>
        <dbReference type="ARBA" id="ARBA00023002"/>
    </source>
</evidence>
<protein>
    <recommendedName>
        <fullName evidence="11">Cytochrome P450</fullName>
    </recommendedName>
</protein>
<evidence type="ECO:0008006" key="11">
    <source>
        <dbReference type="Google" id="ProtNLM"/>
    </source>
</evidence>
<evidence type="ECO:0000256" key="1">
    <source>
        <dbReference type="ARBA" id="ARBA00001971"/>
    </source>
</evidence>
<evidence type="ECO:0000256" key="4">
    <source>
        <dbReference type="ARBA" id="ARBA00022723"/>
    </source>
</evidence>
<dbReference type="PRINTS" id="PR00463">
    <property type="entry name" value="EP450I"/>
</dbReference>
<keyword evidence="7" id="KW-0503">Monooxygenase</keyword>
<name>A0A409VZT8_9AGAR</name>
<dbReference type="InterPro" id="IPR036396">
    <property type="entry name" value="Cyt_P450_sf"/>
</dbReference>
<dbReference type="PANTHER" id="PTHR24287:SF1">
    <property type="entry name" value="P450, PUTATIVE (EUROFUNG)-RELATED"/>
    <property type="match status" value="1"/>
</dbReference>
<keyword evidence="3 8" id="KW-0349">Heme</keyword>
<dbReference type="GO" id="GO:0004497">
    <property type="term" value="F:monooxygenase activity"/>
    <property type="evidence" value="ECO:0007669"/>
    <property type="project" value="UniProtKB-KW"/>
</dbReference>
<dbReference type="InterPro" id="IPR047146">
    <property type="entry name" value="Cyt_P450_E_CYP52_fungi"/>
</dbReference>
<dbReference type="InterPro" id="IPR001128">
    <property type="entry name" value="Cyt_P450"/>
</dbReference>
<evidence type="ECO:0000313" key="9">
    <source>
        <dbReference type="EMBL" id="PPQ71743.1"/>
    </source>
</evidence>
<sequence>MGGRIAFTHHIKAILTTQLEHFEKGKLFRDRFDSLFGQGIFNVDGEMWKSITRQFFTRERLSDFDSVYDRNFEKSLELTRSRLTDGYPIDFQDVASRFTLDSATEFLFGHSSDSLSAGIPYPPSSAHKNSASFYSHPSNFLAEALVDSQIQSNIRASYGESWPWAEFWADKVAPLRRKMDDFIEPMMREALKNREERLQQGVIEKDEAESTLLAHLAKQTQDPTILKDEPISILVAGRDTTTSWLTFSVYVLTQRPDIEARLHAEIDELLGAPQRPTHENIKELKYVRAFLNEVLRLYPPVPFDSRTSMDSYVLLPGKDTSEPPTYVPANTTCFYSFLFMHRREDLWGPDALKFDPDRFLDERVQKYLTPNPIIFCPFNAGPRTCLGRQFAYHEATFFLVRLLQQFHNFRFEDDENIKPPPSWKAAEGPQGQDKIVPGMALTMFVKAHLLSQADSSASASSITFTTSQHQSFASQLSDWMEARKRGAVLPPLVTDTAMTVISKANEATLRGYPGEELDYYLKKYGKNTVSFHLFGLKMAFTIEPHNIKAILATEFNSFKKGPIMSEQFGSLLGTGIFNSDGEMWTFHRALSRPFFTRERISDFEIYARTSEKSLDEAQKRLKAGFSIDFQDLVGRFTLDSATTFLTGQNLDTLSADLPYPPNQSHHNTAEFDQHPSTPYLQSFNKGSYTTALRLNAGENWPLFEFWRDEVAECRKHINVFIEPIINEALATREKGGKGETSTKDEETTFLAHLDFTNSDPKLLMDALINLLFAARDTTTSLLSFSLYMLIENPHIEAKLRAEILKHVGASNTPTYENMREMKYMRAFLNEVLRLYPPTPFNSRMSDKSVALESPRGSSEPPLFISSGTTIIYSVFHMQRRKDLWGPDALVFDPDRFLDERLHKYLMPNPYIFSPFNAGPRICIGQQFAYHEATFYLVRLLQRFTKFKLDEETGVNVRPPASWSGMEGPQGRDRIMPDVGLTMGMRGGLWVKMEDLSLEESTMDV</sequence>
<evidence type="ECO:0000313" key="10">
    <source>
        <dbReference type="Proteomes" id="UP000284842"/>
    </source>
</evidence>
<dbReference type="InterPro" id="IPR017972">
    <property type="entry name" value="Cyt_P450_CS"/>
</dbReference>
<comment type="caution">
    <text evidence="9">The sequence shown here is derived from an EMBL/GenBank/DDBJ whole genome shotgun (WGS) entry which is preliminary data.</text>
</comment>
<evidence type="ECO:0000256" key="6">
    <source>
        <dbReference type="ARBA" id="ARBA00023004"/>
    </source>
</evidence>
<feature type="binding site" description="axial binding residue" evidence="8">
    <location>
        <position position="385"/>
    </location>
    <ligand>
        <name>heme</name>
        <dbReference type="ChEBI" id="CHEBI:30413"/>
    </ligand>
    <ligandPart>
        <name>Fe</name>
        <dbReference type="ChEBI" id="CHEBI:18248"/>
    </ligandPart>
</feature>
<dbReference type="PRINTS" id="PR00385">
    <property type="entry name" value="P450"/>
</dbReference>
<dbReference type="AlphaFoldDB" id="A0A409VZT8"/>
<evidence type="ECO:0000256" key="7">
    <source>
        <dbReference type="ARBA" id="ARBA00023033"/>
    </source>
</evidence>
<comment type="similarity">
    <text evidence="2">Belongs to the cytochrome P450 family.</text>
</comment>
<dbReference type="InParanoid" id="A0A409VZT8"/>
<gene>
    <name evidence="9" type="ORF">CVT24_006507</name>
</gene>
<dbReference type="PANTHER" id="PTHR24287">
    <property type="entry name" value="P450, PUTATIVE (EUROFUNG)-RELATED"/>
    <property type="match status" value="1"/>
</dbReference>